<dbReference type="SMART" id="SM00046">
    <property type="entry name" value="DAGKc"/>
    <property type="match status" value="1"/>
</dbReference>
<dbReference type="SUPFAM" id="SSF111331">
    <property type="entry name" value="NAD kinase/diacylglycerol kinase-like"/>
    <property type="match status" value="1"/>
</dbReference>
<evidence type="ECO:0000313" key="3">
    <source>
        <dbReference type="EMBL" id="SDF85030.1"/>
    </source>
</evidence>
<dbReference type="Proteomes" id="UP000436801">
    <property type="component" value="Unassembled WGS sequence"/>
</dbReference>
<keyword evidence="4" id="KW-1185">Reference proteome</keyword>
<name>A0A1G7PI24_9SPHN</name>
<dbReference type="GO" id="GO:0016301">
    <property type="term" value="F:kinase activity"/>
    <property type="evidence" value="ECO:0007669"/>
    <property type="project" value="UniProtKB-KW"/>
</dbReference>
<dbReference type="Gene3D" id="3.40.50.10330">
    <property type="entry name" value="Probable inorganic polyphosphate/atp-NAD kinase, domain 1"/>
    <property type="match status" value="1"/>
</dbReference>
<dbReference type="InterPro" id="IPR001206">
    <property type="entry name" value="Diacylglycerol_kinase_cat_dom"/>
</dbReference>
<dbReference type="PROSITE" id="PS50146">
    <property type="entry name" value="DAGK"/>
    <property type="match status" value="1"/>
</dbReference>
<organism evidence="3 4">
    <name type="scientific">Sphingomonas carotinifaciens</name>
    <dbReference type="NCBI Taxonomy" id="1166323"/>
    <lineage>
        <taxon>Bacteria</taxon>
        <taxon>Pseudomonadati</taxon>
        <taxon>Pseudomonadota</taxon>
        <taxon>Alphaproteobacteria</taxon>
        <taxon>Sphingomonadales</taxon>
        <taxon>Sphingomonadaceae</taxon>
        <taxon>Sphingomonas</taxon>
    </lineage>
</organism>
<keyword evidence="3" id="KW-0808">Transferase</keyword>
<dbReference type="OrthoDB" id="7209949at2"/>
<reference evidence="2 5" key="2">
    <citation type="submission" date="2019-12" db="EMBL/GenBank/DDBJ databases">
        <authorList>
            <person name="Zheng J."/>
        </authorList>
    </citation>
    <scope>NUCLEOTIDE SEQUENCE [LARGE SCALE GENOMIC DNA]</scope>
    <source>
        <strain evidence="2 5">DSM 27347</strain>
    </source>
</reference>
<evidence type="ECO:0000313" key="4">
    <source>
        <dbReference type="Proteomes" id="UP000323502"/>
    </source>
</evidence>
<keyword evidence="3" id="KW-0418">Kinase</keyword>
<dbReference type="RefSeq" id="WP_160146817.1">
    <property type="nucleotide sequence ID" value="NZ_FNBI01000006.1"/>
</dbReference>
<feature type="domain" description="DAGKc" evidence="1">
    <location>
        <begin position="98"/>
        <end position="179"/>
    </location>
</feature>
<dbReference type="EMBL" id="WSUT01000005">
    <property type="protein sequence ID" value="MWC44552.1"/>
    <property type="molecule type" value="Genomic_DNA"/>
</dbReference>
<dbReference type="InterPro" id="IPR016064">
    <property type="entry name" value="NAD/diacylglycerol_kinase_sf"/>
</dbReference>
<evidence type="ECO:0000313" key="5">
    <source>
        <dbReference type="Proteomes" id="UP000436801"/>
    </source>
</evidence>
<dbReference type="InterPro" id="IPR017438">
    <property type="entry name" value="ATP-NAD_kinase_N"/>
</dbReference>
<dbReference type="Pfam" id="PF00781">
    <property type="entry name" value="DAGK_cat"/>
    <property type="match status" value="1"/>
</dbReference>
<dbReference type="AlphaFoldDB" id="A0A1G7PI24"/>
<dbReference type="Proteomes" id="UP000323502">
    <property type="component" value="Unassembled WGS sequence"/>
</dbReference>
<gene>
    <name evidence="2" type="ORF">GQR91_12945</name>
    <name evidence="3" type="ORF">SAMN05216557_106182</name>
</gene>
<evidence type="ECO:0000313" key="2">
    <source>
        <dbReference type="EMBL" id="MWC44552.1"/>
    </source>
</evidence>
<dbReference type="EMBL" id="FNBI01000006">
    <property type="protein sequence ID" value="SDF85030.1"/>
    <property type="molecule type" value="Genomic_DNA"/>
</dbReference>
<sequence>MPIRMPIDGSDGLIGRIDGGLARLTSAEFRVRRPAQTVRLDGRRLGGVQRIGVICNARAHRNLSRELSPFTSASGIDFAAPRTQEELHAVLARFASRGIDALLIDGGDGTIRDVITAATQHFGDAMPDIAVVPAGKTNALAIDLGIPTNWTIKAAIEAIHGPSRTQRSPVEIRRVDGREPMRVGFLFGAGAFVRATALAQETHRIGAFNGLAVGLSLAGGIAQTLFGGRDNVWRRGDPIRVELDDGRSVERPFYLLLASTLERLPLGLKPFGRPRPGMKLLGVDAPPKALFVSAPILVAGSEAGWLARAGYHRLDANRVGLTLDTGFVLDGETYAGGELIVAQGRALNFVVP</sequence>
<protein>
    <submittedName>
        <fullName evidence="2 3">Diacylglycerol kinase</fullName>
    </submittedName>
</protein>
<proteinExistence type="predicted"/>
<evidence type="ECO:0000259" key="1">
    <source>
        <dbReference type="PROSITE" id="PS50146"/>
    </source>
</evidence>
<accession>A0A1G7PI24</accession>
<reference evidence="3 4" key="1">
    <citation type="submission" date="2016-10" db="EMBL/GenBank/DDBJ databases">
        <authorList>
            <person name="Varghese N."/>
            <person name="Submissions S."/>
        </authorList>
    </citation>
    <scope>NUCLEOTIDE SEQUENCE [LARGE SCALE GENOMIC DNA]</scope>
    <source>
        <strain evidence="3 4">S7-754</strain>
    </source>
</reference>